<dbReference type="Proteomes" id="UP000823046">
    <property type="component" value="Unassembled WGS sequence"/>
</dbReference>
<dbReference type="InterPro" id="IPR038718">
    <property type="entry name" value="SNF2-like_sf"/>
</dbReference>
<comment type="caution">
    <text evidence="3">The sequence shown here is derived from an EMBL/GenBank/DDBJ whole genome shotgun (WGS) entry which is preliminary data.</text>
</comment>
<dbReference type="InterPro" id="IPR014001">
    <property type="entry name" value="Helicase_ATP-bd"/>
</dbReference>
<evidence type="ECO:0000259" key="2">
    <source>
        <dbReference type="PROSITE" id="PS51192"/>
    </source>
</evidence>
<dbReference type="SMART" id="SM00487">
    <property type="entry name" value="DEXDc"/>
    <property type="match status" value="1"/>
</dbReference>
<accession>A0ABQ7JA32</accession>
<evidence type="ECO:0000313" key="4">
    <source>
        <dbReference type="Proteomes" id="UP000823046"/>
    </source>
</evidence>
<dbReference type="InterPro" id="IPR027417">
    <property type="entry name" value="P-loop_NTPase"/>
</dbReference>
<dbReference type="SUPFAM" id="SSF52540">
    <property type="entry name" value="P-loop containing nucleoside triphosphate hydrolases"/>
    <property type="match status" value="1"/>
</dbReference>
<proteinExistence type="predicted"/>
<evidence type="ECO:0000313" key="3">
    <source>
        <dbReference type="EMBL" id="KAF8820862.1"/>
    </source>
</evidence>
<dbReference type="InterPro" id="IPR000330">
    <property type="entry name" value="SNF2_N"/>
</dbReference>
<keyword evidence="4" id="KW-1185">Reference proteome</keyword>
<reference evidence="3 4" key="1">
    <citation type="journal article" date="2020" name="bioRxiv">
        <title>Metabolic contributions of an alphaproteobacterial endosymbiont in the apicomplexan Cardiosporidium cionae.</title>
        <authorList>
            <person name="Hunter E.S."/>
            <person name="Paight C.J."/>
            <person name="Lane C.E."/>
        </authorList>
    </citation>
    <scope>NUCLEOTIDE SEQUENCE [LARGE SCALE GENOMIC DNA]</scope>
    <source>
        <strain evidence="3">ESH_2018</strain>
    </source>
</reference>
<dbReference type="Gene3D" id="3.40.50.10810">
    <property type="entry name" value="Tandem AAA-ATPase domain"/>
    <property type="match status" value="2"/>
</dbReference>
<dbReference type="PANTHER" id="PTHR10799">
    <property type="entry name" value="SNF2/RAD54 HELICASE FAMILY"/>
    <property type="match status" value="1"/>
</dbReference>
<sequence length="496" mass="54299">MDSSEAIEAVVVPETLPTSSLEATEAVYASPTATSLPEVASLSVPDTEDRSLSADRATAVDAMDAATIQNKIDEEPLSHDRKKYNICLSEPPAASIAIGANEALSHSAISLGQEERISTLIQSSSHSVLIKNTSVAALSPKNEAVIPREAITEMPSSMEKESAQSSSLGSACLSSSSDRAFEVESLPPTTSMGKFDENTTSVVSLETIGEPTNDFSQTCVIEEGTLPPTEPVQKDSDNEMSEDILSEHDEAVATESPLPAIEVSSRNGFSGIDDKELEEKFRLLLEKTDFFSRKITGGITGKPHIGSKVGVDGASRMHLLTEKEEDDLLLMEAEEENESTAITHQPACITGTMKGYQVDGLSWLYQIYRLQINGILADEMGLGKTLQTISLLGFLLTEKNIGGPHLIICPRSTLENWKNEILRWCPLLRVSRLTHFAWKYLIMDEAHRIKNEKSILSEVVRMFKPQRRLLITGTPLQNNLKELWSLLNFLMPKVVV</sequence>
<feature type="region of interest" description="Disordered" evidence="1">
    <location>
        <begin position="29"/>
        <end position="51"/>
    </location>
</feature>
<gene>
    <name evidence="3" type="ORF">IE077_002734</name>
</gene>
<dbReference type="EMBL" id="JADAQX010000283">
    <property type="protein sequence ID" value="KAF8820862.1"/>
    <property type="molecule type" value="Genomic_DNA"/>
</dbReference>
<dbReference type="Pfam" id="PF00176">
    <property type="entry name" value="SNF2-rel_dom"/>
    <property type="match status" value="2"/>
</dbReference>
<organism evidence="3 4">
    <name type="scientific">Cardiosporidium cionae</name>
    <dbReference type="NCBI Taxonomy" id="476202"/>
    <lineage>
        <taxon>Eukaryota</taxon>
        <taxon>Sar</taxon>
        <taxon>Alveolata</taxon>
        <taxon>Apicomplexa</taxon>
        <taxon>Aconoidasida</taxon>
        <taxon>Nephromycida</taxon>
        <taxon>Cardiosporidium</taxon>
    </lineage>
</organism>
<evidence type="ECO:0000256" key="1">
    <source>
        <dbReference type="SAM" id="MobiDB-lite"/>
    </source>
</evidence>
<protein>
    <recommendedName>
        <fullName evidence="2">Helicase ATP-binding domain-containing protein</fullName>
    </recommendedName>
</protein>
<name>A0ABQ7JA32_9APIC</name>
<dbReference type="PROSITE" id="PS51192">
    <property type="entry name" value="HELICASE_ATP_BIND_1"/>
    <property type="match status" value="1"/>
</dbReference>
<feature type="domain" description="Helicase ATP-binding" evidence="2">
    <location>
        <begin position="365"/>
        <end position="493"/>
    </location>
</feature>